<name>A0A938BQS0_UNCW3</name>
<comment type="caution">
    <text evidence="2">The sequence shown here is derived from an EMBL/GenBank/DDBJ whole genome shotgun (WGS) entry which is preliminary data.</text>
</comment>
<dbReference type="Proteomes" id="UP000779900">
    <property type="component" value="Unassembled WGS sequence"/>
</dbReference>
<dbReference type="EMBL" id="VGIR01000085">
    <property type="protein sequence ID" value="MBM3332426.1"/>
    <property type="molecule type" value="Genomic_DNA"/>
</dbReference>
<protein>
    <recommendedName>
        <fullName evidence="4">CARDB domain-containing protein</fullName>
    </recommendedName>
</protein>
<gene>
    <name evidence="2" type="ORF">FJY68_11365</name>
</gene>
<evidence type="ECO:0008006" key="4">
    <source>
        <dbReference type="Google" id="ProtNLM"/>
    </source>
</evidence>
<evidence type="ECO:0000313" key="3">
    <source>
        <dbReference type="Proteomes" id="UP000779900"/>
    </source>
</evidence>
<evidence type="ECO:0000256" key="1">
    <source>
        <dbReference type="SAM" id="SignalP"/>
    </source>
</evidence>
<dbReference type="AlphaFoldDB" id="A0A938BQS0"/>
<feature type="signal peptide" evidence="1">
    <location>
        <begin position="1"/>
        <end position="18"/>
    </location>
</feature>
<feature type="chain" id="PRO_5038061203" description="CARDB domain-containing protein" evidence="1">
    <location>
        <begin position="19"/>
        <end position="209"/>
    </location>
</feature>
<keyword evidence="1" id="KW-0732">Signal</keyword>
<organism evidence="2 3">
    <name type="scientific">candidate division WOR-3 bacterium</name>
    <dbReference type="NCBI Taxonomy" id="2052148"/>
    <lineage>
        <taxon>Bacteria</taxon>
        <taxon>Bacteria division WOR-3</taxon>
    </lineage>
</organism>
<accession>A0A938BQS0</accession>
<evidence type="ECO:0000313" key="2">
    <source>
        <dbReference type="EMBL" id="MBM3332426.1"/>
    </source>
</evidence>
<reference evidence="2" key="1">
    <citation type="submission" date="2019-03" db="EMBL/GenBank/DDBJ databases">
        <title>Lake Tanganyika Metagenome-Assembled Genomes (MAGs).</title>
        <authorList>
            <person name="Tran P."/>
        </authorList>
    </citation>
    <scope>NUCLEOTIDE SEQUENCE</scope>
    <source>
        <strain evidence="2">K_DeepCast_150m_m2_040</strain>
    </source>
</reference>
<sequence length="209" mass="22689">MRKILALSLLLVAGASGALTPSSAWSGSYDYDVGLVDYKPFDTILVGDTYTFDRVAVRNYSVVPASVTFHLTLFGPDSVIGYADSRDLVLPVGVTDTVYWLYMPTVFESAGVCLVCCCTLEWSQDQNPANNGGRKHVVVLPRPGVRTAEPADWEPHRAVTSTSTRVLRAGEPGATWYTPAGSRVRAAAARTGVYVVRDDLAVYRVVLLR</sequence>
<proteinExistence type="predicted"/>